<dbReference type="RefSeq" id="WP_199385125.1">
    <property type="nucleotide sequence ID" value="NZ_JAEMHM010000013.1"/>
</dbReference>
<keyword evidence="2" id="KW-0489">Methyltransferase</keyword>
<protein>
    <submittedName>
        <fullName evidence="2">Methylcobamide--CoM methyltransferase</fullName>
    </submittedName>
</protein>
<dbReference type="InterPro" id="IPR038071">
    <property type="entry name" value="UROD/MetE-like_sf"/>
</dbReference>
<dbReference type="PANTHER" id="PTHR47099:SF1">
    <property type="entry name" value="METHYLCOBAMIDE:COM METHYLTRANSFERASE MTBA"/>
    <property type="match status" value="1"/>
</dbReference>
<evidence type="ECO:0000313" key="3">
    <source>
        <dbReference type="Proteomes" id="UP000636888"/>
    </source>
</evidence>
<accession>A0A8J7LWT7</accession>
<dbReference type="GO" id="GO:0006779">
    <property type="term" value="P:porphyrin-containing compound biosynthetic process"/>
    <property type="evidence" value="ECO:0007669"/>
    <property type="project" value="InterPro"/>
</dbReference>
<keyword evidence="3" id="KW-1185">Reference proteome</keyword>
<name>A0A8J7LWT7_9BACT</name>
<dbReference type="Proteomes" id="UP000636888">
    <property type="component" value="Unassembled WGS sequence"/>
</dbReference>
<dbReference type="Gene3D" id="3.20.20.210">
    <property type="match status" value="1"/>
</dbReference>
<evidence type="ECO:0000259" key="1">
    <source>
        <dbReference type="Pfam" id="PF01208"/>
    </source>
</evidence>
<dbReference type="SUPFAM" id="SSF51726">
    <property type="entry name" value="UROD/MetE-like"/>
    <property type="match status" value="1"/>
</dbReference>
<reference evidence="2" key="1">
    <citation type="submission" date="2020-12" db="EMBL/GenBank/DDBJ databases">
        <title>Geomonas sp. Red875, isolated from river sediment.</title>
        <authorList>
            <person name="Xu Z."/>
            <person name="Zhang Z."/>
            <person name="Masuda Y."/>
            <person name="Itoh H."/>
            <person name="Senoo K."/>
        </authorList>
    </citation>
    <scope>NUCLEOTIDE SEQUENCE</scope>
    <source>
        <strain evidence="2">Red875</strain>
    </source>
</reference>
<sequence>MMQRERLLRSLARESVDRPPFICPGGMMSMIVTEVMDRCGCSWPEAHSDAALMARLTAQTSLVAGVENVGVPFCMTVEAEGMGGTVDLGSRENEPRIVAYAMEKLSDLDRITALNPAEGRAKVCVDAVRLLKREVPQLPIVANLTGPVSLATSLVDPLLYYRALRRDPEGARRLTEIATENAIVFGDALIEAGADAVCIADPSATGELIGGKAFADFVLPQLNRMTGHFRSWGIPSIVHICGDVKALGTVLAALEAEAVSVDAMVGIPQLKELACGKVTMGNVSTFLLEKRDPDAVRRAGNDCLEKGVDILAPACGIGPRTPIENIRALAESVRKDG</sequence>
<gene>
    <name evidence="2" type="ORF">JFN93_16095</name>
</gene>
<dbReference type="NCBIfam" id="NF004889">
    <property type="entry name" value="PRK06252.1"/>
    <property type="match status" value="1"/>
</dbReference>
<dbReference type="GO" id="GO:0008168">
    <property type="term" value="F:methyltransferase activity"/>
    <property type="evidence" value="ECO:0007669"/>
    <property type="project" value="UniProtKB-KW"/>
</dbReference>
<dbReference type="GO" id="GO:0032259">
    <property type="term" value="P:methylation"/>
    <property type="evidence" value="ECO:0007669"/>
    <property type="project" value="UniProtKB-KW"/>
</dbReference>
<evidence type="ECO:0000313" key="2">
    <source>
        <dbReference type="EMBL" id="MBJ6726235.1"/>
    </source>
</evidence>
<comment type="caution">
    <text evidence="2">The sequence shown here is derived from an EMBL/GenBank/DDBJ whole genome shotgun (WGS) entry which is preliminary data.</text>
</comment>
<feature type="domain" description="Uroporphyrinogen decarboxylase (URO-D)" evidence="1">
    <location>
        <begin position="3"/>
        <end position="335"/>
    </location>
</feature>
<dbReference type="InterPro" id="IPR052024">
    <property type="entry name" value="Methanogen_methyltrans"/>
</dbReference>
<dbReference type="GO" id="GO:0004853">
    <property type="term" value="F:uroporphyrinogen decarboxylase activity"/>
    <property type="evidence" value="ECO:0007669"/>
    <property type="project" value="InterPro"/>
</dbReference>
<keyword evidence="2" id="KW-0808">Transferase</keyword>
<organism evidence="2 3">
    <name type="scientific">Geomesophilobacter sediminis</name>
    <dbReference type="NCBI Taxonomy" id="2798584"/>
    <lineage>
        <taxon>Bacteria</taxon>
        <taxon>Pseudomonadati</taxon>
        <taxon>Thermodesulfobacteriota</taxon>
        <taxon>Desulfuromonadia</taxon>
        <taxon>Geobacterales</taxon>
        <taxon>Geobacteraceae</taxon>
        <taxon>Geomesophilobacter</taxon>
    </lineage>
</organism>
<dbReference type="PANTHER" id="PTHR47099">
    <property type="entry name" value="METHYLCOBAMIDE:COM METHYLTRANSFERASE MTBA"/>
    <property type="match status" value="1"/>
</dbReference>
<dbReference type="EMBL" id="JAEMHM010000013">
    <property type="protein sequence ID" value="MBJ6726235.1"/>
    <property type="molecule type" value="Genomic_DNA"/>
</dbReference>
<dbReference type="Pfam" id="PF01208">
    <property type="entry name" value="URO-D"/>
    <property type="match status" value="1"/>
</dbReference>
<proteinExistence type="predicted"/>
<dbReference type="InterPro" id="IPR000257">
    <property type="entry name" value="Uroporphyrinogen_deCOase"/>
</dbReference>
<dbReference type="AlphaFoldDB" id="A0A8J7LWT7"/>